<evidence type="ECO:0000256" key="7">
    <source>
        <dbReference type="PIRNR" id="PIRNR002756"/>
    </source>
</evidence>
<organism evidence="10 11">
    <name type="scientific">Bradyrhizobium erythrophlei</name>
    <dbReference type="NCBI Taxonomy" id="1437360"/>
    <lineage>
        <taxon>Bacteria</taxon>
        <taxon>Pseudomonadati</taxon>
        <taxon>Pseudomonadota</taxon>
        <taxon>Alphaproteobacteria</taxon>
        <taxon>Hyphomicrobiales</taxon>
        <taxon>Nitrobacteraceae</taxon>
        <taxon>Bradyrhizobium</taxon>
    </lineage>
</organism>
<dbReference type="AlphaFoldDB" id="A0A1M5H063"/>
<gene>
    <name evidence="10" type="ORF">SAMN05443248_0256</name>
</gene>
<evidence type="ECO:0000313" key="11">
    <source>
        <dbReference type="Proteomes" id="UP000189796"/>
    </source>
</evidence>
<dbReference type="InterPro" id="IPR005673">
    <property type="entry name" value="ABC_phos-bd_PstS"/>
</dbReference>
<dbReference type="PANTHER" id="PTHR42996:SF1">
    <property type="entry name" value="PHOSPHATE-BINDING PROTEIN PSTS"/>
    <property type="match status" value="1"/>
</dbReference>
<feature type="domain" description="PBP" evidence="9">
    <location>
        <begin position="18"/>
        <end position="302"/>
    </location>
</feature>
<dbReference type="NCBIfam" id="NF008171">
    <property type="entry name" value="PRK10918.1"/>
    <property type="match status" value="1"/>
</dbReference>
<reference evidence="10 11" key="1">
    <citation type="submission" date="2016-11" db="EMBL/GenBank/DDBJ databases">
        <authorList>
            <person name="Jaros S."/>
            <person name="Januszkiewicz K."/>
            <person name="Wedrychowicz H."/>
        </authorList>
    </citation>
    <scope>NUCLEOTIDE SEQUENCE [LARGE SCALE GENOMIC DNA]</scope>
    <source>
        <strain evidence="10 11">GAS138</strain>
    </source>
</reference>
<comment type="subunit">
    <text evidence="3 7">The complex is composed of two ATP-binding proteins (PstB), two transmembrane proteins (PstC and PstA) and a solute-binding protein (PstS).</text>
</comment>
<evidence type="ECO:0000313" key="10">
    <source>
        <dbReference type="EMBL" id="SHG09305.1"/>
    </source>
</evidence>
<dbReference type="Pfam" id="PF12849">
    <property type="entry name" value="PBP_like_2"/>
    <property type="match status" value="1"/>
</dbReference>
<accession>A0A1M5H063</accession>
<feature type="signal peptide" evidence="8">
    <location>
        <begin position="1"/>
        <end position="21"/>
    </location>
</feature>
<dbReference type="PIRSF" id="PIRSF002756">
    <property type="entry name" value="PstS"/>
    <property type="match status" value="1"/>
</dbReference>
<dbReference type="PANTHER" id="PTHR42996">
    <property type="entry name" value="PHOSPHATE-BINDING PROTEIN PSTS"/>
    <property type="match status" value="1"/>
</dbReference>
<dbReference type="NCBIfam" id="TIGR00975">
    <property type="entry name" value="3a0107s03"/>
    <property type="match status" value="1"/>
</dbReference>
<evidence type="ECO:0000256" key="2">
    <source>
        <dbReference type="ARBA" id="ARBA00008725"/>
    </source>
</evidence>
<comment type="function">
    <text evidence="1 7">Part of the ABC transporter complex PstSACB involved in phosphate import.</text>
</comment>
<feature type="chain" id="PRO_5013110198" description="Phosphate-binding protein PstS" evidence="8">
    <location>
        <begin position="22"/>
        <end position="336"/>
    </location>
</feature>
<dbReference type="OrthoDB" id="9801510at2"/>
<evidence type="ECO:0000256" key="8">
    <source>
        <dbReference type="SAM" id="SignalP"/>
    </source>
</evidence>
<evidence type="ECO:0000256" key="1">
    <source>
        <dbReference type="ARBA" id="ARBA00002841"/>
    </source>
</evidence>
<evidence type="ECO:0000259" key="9">
    <source>
        <dbReference type="Pfam" id="PF12849"/>
    </source>
</evidence>
<dbReference type="CDD" id="cd13565">
    <property type="entry name" value="PBP2_PstS"/>
    <property type="match status" value="1"/>
</dbReference>
<dbReference type="Proteomes" id="UP000189796">
    <property type="component" value="Chromosome I"/>
</dbReference>
<evidence type="ECO:0000256" key="4">
    <source>
        <dbReference type="ARBA" id="ARBA00021889"/>
    </source>
</evidence>
<dbReference type="InterPro" id="IPR024370">
    <property type="entry name" value="PBP_domain"/>
</dbReference>
<protein>
    <recommendedName>
        <fullName evidence="4 7">Phosphate-binding protein PstS</fullName>
    </recommendedName>
</protein>
<dbReference type="SUPFAM" id="SSF53850">
    <property type="entry name" value="Periplasmic binding protein-like II"/>
    <property type="match status" value="1"/>
</dbReference>
<dbReference type="InterPro" id="IPR050962">
    <property type="entry name" value="Phosphate-bind_PstS"/>
</dbReference>
<evidence type="ECO:0000256" key="3">
    <source>
        <dbReference type="ARBA" id="ARBA00011529"/>
    </source>
</evidence>
<dbReference type="Gene3D" id="3.40.190.10">
    <property type="entry name" value="Periplasmic binding protein-like II"/>
    <property type="match status" value="2"/>
</dbReference>
<dbReference type="RefSeq" id="WP_079599670.1">
    <property type="nucleotide sequence ID" value="NZ_LT670817.1"/>
</dbReference>
<keyword evidence="8" id="KW-0732">Signal</keyword>
<dbReference type="GO" id="GO:0035435">
    <property type="term" value="P:phosphate ion transmembrane transport"/>
    <property type="evidence" value="ECO:0007669"/>
    <property type="project" value="InterPro"/>
</dbReference>
<keyword evidence="6 7" id="KW-0592">Phosphate transport</keyword>
<proteinExistence type="inferred from homology"/>
<dbReference type="GO" id="GO:0042301">
    <property type="term" value="F:phosphate ion binding"/>
    <property type="evidence" value="ECO:0007669"/>
    <property type="project" value="InterPro"/>
</dbReference>
<sequence length="336" mass="35851">MRFMKAIVAAGLVAASTSAYAADITGAGSTFIYPVLSKWADAYKKESGDGVNYQSIGSGAGIKQIQAKTVTFGATDMPLKVDQLEKDGLAQWPMIMGAIVPVVNIEGVKAGDMTLDGETLAGIYSGKITKWDDPAIKKLNPKLSLPSTAIAVVHRADGSGTTFNFTDYLSKVSADWKSKVGSGTAVEWPVGVGAKGNEGVSGNIGQTKDSIGYVEYAYAKQNKLTYTKLVNKAGKTVDPTMEAFKAAAANADWTHAPGYYLILTDQPGDKSWPIVASTFVLMHKEPADKAASAEAVKFFKFSFEKGTKMAEELDYIPMPDSVIKLIEKTWSADIKS</sequence>
<evidence type="ECO:0000256" key="6">
    <source>
        <dbReference type="ARBA" id="ARBA00022592"/>
    </source>
</evidence>
<dbReference type="GO" id="GO:0043190">
    <property type="term" value="C:ATP-binding cassette (ABC) transporter complex"/>
    <property type="evidence" value="ECO:0007669"/>
    <property type="project" value="InterPro"/>
</dbReference>
<comment type="similarity">
    <text evidence="2 7">Belongs to the PstS family.</text>
</comment>
<keyword evidence="5 7" id="KW-0813">Transport</keyword>
<dbReference type="EMBL" id="LT670817">
    <property type="protein sequence ID" value="SHG09305.1"/>
    <property type="molecule type" value="Genomic_DNA"/>
</dbReference>
<name>A0A1M5H063_9BRAD</name>
<evidence type="ECO:0000256" key="5">
    <source>
        <dbReference type="ARBA" id="ARBA00022448"/>
    </source>
</evidence>